<protein>
    <submittedName>
        <fullName evidence="1">Uncharacterized protein</fullName>
    </submittedName>
</protein>
<accession>A0A9W7EG99</accession>
<dbReference type="Proteomes" id="UP001165122">
    <property type="component" value="Unassembled WGS sequence"/>
</dbReference>
<evidence type="ECO:0000313" key="1">
    <source>
        <dbReference type="EMBL" id="GMH80014.1"/>
    </source>
</evidence>
<keyword evidence="2" id="KW-1185">Reference proteome</keyword>
<dbReference type="AlphaFoldDB" id="A0A9W7EG99"/>
<sequence>MASLTQNSAASVNSKIAAKDAYSYVFLPASDEPAEALIGDKSGGLQNDDMVSNA</sequence>
<organism evidence="1 2">
    <name type="scientific">Triparma laevis f. longispina</name>
    <dbReference type="NCBI Taxonomy" id="1714387"/>
    <lineage>
        <taxon>Eukaryota</taxon>
        <taxon>Sar</taxon>
        <taxon>Stramenopiles</taxon>
        <taxon>Ochrophyta</taxon>
        <taxon>Bolidophyceae</taxon>
        <taxon>Parmales</taxon>
        <taxon>Triparmaceae</taxon>
        <taxon>Triparma</taxon>
    </lineage>
</organism>
<dbReference type="EMBL" id="BRXW01000950">
    <property type="protein sequence ID" value="GMH80014.1"/>
    <property type="molecule type" value="Genomic_DNA"/>
</dbReference>
<proteinExistence type="predicted"/>
<feature type="non-terminal residue" evidence="1">
    <location>
        <position position="54"/>
    </location>
</feature>
<reference evidence="2" key="1">
    <citation type="journal article" date="2023" name="Commun. Biol.">
        <title>Genome analysis of Parmales, the sister group of diatoms, reveals the evolutionary specialization of diatoms from phago-mixotrophs to photoautotrophs.</title>
        <authorList>
            <person name="Ban H."/>
            <person name="Sato S."/>
            <person name="Yoshikawa S."/>
            <person name="Yamada K."/>
            <person name="Nakamura Y."/>
            <person name="Ichinomiya M."/>
            <person name="Sato N."/>
            <person name="Blanc-Mathieu R."/>
            <person name="Endo H."/>
            <person name="Kuwata A."/>
            <person name="Ogata H."/>
        </authorList>
    </citation>
    <scope>NUCLEOTIDE SEQUENCE [LARGE SCALE GENOMIC DNA]</scope>
    <source>
        <strain evidence="2">NIES 3700</strain>
    </source>
</reference>
<name>A0A9W7EG99_9STRA</name>
<comment type="caution">
    <text evidence="1">The sequence shown here is derived from an EMBL/GenBank/DDBJ whole genome shotgun (WGS) entry which is preliminary data.</text>
</comment>
<evidence type="ECO:0000313" key="2">
    <source>
        <dbReference type="Proteomes" id="UP001165122"/>
    </source>
</evidence>
<gene>
    <name evidence="1" type="ORF">TrLO_g1732</name>
</gene>